<protein>
    <submittedName>
        <fullName evidence="3">(raccoon dog) hypothetical protein</fullName>
    </submittedName>
</protein>
<feature type="region of interest" description="Disordered" evidence="1">
    <location>
        <begin position="55"/>
        <end position="76"/>
    </location>
</feature>
<organism evidence="3 4">
    <name type="scientific">Nyctereutes procyonoides</name>
    <name type="common">Raccoon dog</name>
    <name type="synonym">Canis procyonoides</name>
    <dbReference type="NCBI Taxonomy" id="34880"/>
    <lineage>
        <taxon>Eukaryota</taxon>
        <taxon>Metazoa</taxon>
        <taxon>Chordata</taxon>
        <taxon>Craniata</taxon>
        <taxon>Vertebrata</taxon>
        <taxon>Euteleostomi</taxon>
        <taxon>Mammalia</taxon>
        <taxon>Eutheria</taxon>
        <taxon>Laurasiatheria</taxon>
        <taxon>Carnivora</taxon>
        <taxon>Caniformia</taxon>
        <taxon>Canidae</taxon>
        <taxon>Nyctereutes</taxon>
    </lineage>
</organism>
<accession>A0A811YPB3</accession>
<feature type="signal peptide" evidence="2">
    <location>
        <begin position="1"/>
        <end position="19"/>
    </location>
</feature>
<dbReference type="EMBL" id="CAJHUB010000680">
    <property type="protein sequence ID" value="CAD7678005.1"/>
    <property type="molecule type" value="Genomic_DNA"/>
</dbReference>
<keyword evidence="2" id="KW-0732">Signal</keyword>
<comment type="caution">
    <text evidence="3">The sequence shown here is derived from an EMBL/GenBank/DDBJ whole genome shotgun (WGS) entry which is preliminary data.</text>
</comment>
<name>A0A811YPB3_NYCPR</name>
<proteinExistence type="predicted"/>
<keyword evidence="4" id="KW-1185">Reference proteome</keyword>
<feature type="compositionally biased region" description="Polar residues" evidence="1">
    <location>
        <begin position="59"/>
        <end position="70"/>
    </location>
</feature>
<evidence type="ECO:0000313" key="3">
    <source>
        <dbReference type="EMBL" id="CAD7678005.1"/>
    </source>
</evidence>
<reference evidence="3" key="1">
    <citation type="submission" date="2020-12" db="EMBL/GenBank/DDBJ databases">
        <authorList>
            <consortium name="Molecular Ecology Group"/>
        </authorList>
    </citation>
    <scope>NUCLEOTIDE SEQUENCE</scope>
    <source>
        <strain evidence="3">TBG_1078</strain>
    </source>
</reference>
<evidence type="ECO:0000256" key="2">
    <source>
        <dbReference type="SAM" id="SignalP"/>
    </source>
</evidence>
<dbReference type="Proteomes" id="UP000645828">
    <property type="component" value="Unassembled WGS sequence"/>
</dbReference>
<sequence>MVFILFHLALYSLVLFILGKDSLFNKNKKMKRRIGENTSLAITPVQPSTEYLRIPSPYQPQLQSPRSSGTYRVYRE</sequence>
<feature type="chain" id="PRO_5032884122" evidence="2">
    <location>
        <begin position="20"/>
        <end position="76"/>
    </location>
</feature>
<gene>
    <name evidence="3" type="ORF">NYPRO_LOCUS10803</name>
</gene>
<dbReference type="AlphaFoldDB" id="A0A811YPB3"/>
<evidence type="ECO:0000256" key="1">
    <source>
        <dbReference type="SAM" id="MobiDB-lite"/>
    </source>
</evidence>
<evidence type="ECO:0000313" key="4">
    <source>
        <dbReference type="Proteomes" id="UP000645828"/>
    </source>
</evidence>